<reference evidence="1" key="1">
    <citation type="submission" date="2021-01" db="EMBL/GenBank/DDBJ databases">
        <authorList>
            <person name="Corre E."/>
            <person name="Pelletier E."/>
            <person name="Niang G."/>
            <person name="Scheremetjew M."/>
            <person name="Finn R."/>
            <person name="Kale V."/>
            <person name="Holt S."/>
            <person name="Cochrane G."/>
            <person name="Meng A."/>
            <person name="Brown T."/>
            <person name="Cohen L."/>
        </authorList>
    </citation>
    <scope>NUCLEOTIDE SEQUENCE</scope>
    <source>
        <strain evidence="1">CCAP1064/1</strain>
    </source>
</reference>
<dbReference type="AlphaFoldDB" id="A0A7S0C7W6"/>
<proteinExistence type="predicted"/>
<dbReference type="EMBL" id="HBEL01025145">
    <property type="protein sequence ID" value="CAD8415556.1"/>
    <property type="molecule type" value="Transcribed_RNA"/>
</dbReference>
<name>A0A7S0C7W6_9STRA</name>
<accession>A0A7S0C7W6</accession>
<protein>
    <submittedName>
        <fullName evidence="1">Uncharacterized protein</fullName>
    </submittedName>
</protein>
<sequence>MNKRRTSMSLSGNLISFQSLGELINAKLYSIISVNPVLSTTDSNLLDGKWELAHHASDAGCVLRRNEYMDSGDTLLLENDINTSNPFRTITRSVHLEELSDEEDAFVVDTTRILNRFIACENKFSVIGLTRNSLILQLSNRRFSFFGTWWSGRKQKANKKGFQDIVIVEILYLDSDLCICERKIERGPESPVETSQLFVYTKNPKWTDSKERRRRKVRFFNSIPSWIMKLESPFQIRKRLLRSFPGLVSAPPVKVKQRQSVLYQKRSPTSQISVLTLGESGMNQEIDDEAVWDGIDDPFLHLDADERQKKLKSMSIKEIDAARLSQKQLNEKLKKDSITTLKKRKLVEPPTKKT</sequence>
<evidence type="ECO:0000313" key="1">
    <source>
        <dbReference type="EMBL" id="CAD8415556.1"/>
    </source>
</evidence>
<gene>
    <name evidence="1" type="ORF">PINE0816_LOCUS11691</name>
</gene>
<organism evidence="1">
    <name type="scientific">Proboscia inermis</name>
    <dbReference type="NCBI Taxonomy" id="420281"/>
    <lineage>
        <taxon>Eukaryota</taxon>
        <taxon>Sar</taxon>
        <taxon>Stramenopiles</taxon>
        <taxon>Ochrophyta</taxon>
        <taxon>Bacillariophyta</taxon>
        <taxon>Coscinodiscophyceae</taxon>
        <taxon>Rhizosoleniophycidae</taxon>
        <taxon>Rhizosoleniales</taxon>
        <taxon>Rhizosoleniaceae</taxon>
        <taxon>Proboscia</taxon>
    </lineage>
</organism>